<evidence type="ECO:0000313" key="3">
    <source>
        <dbReference type="Proteomes" id="UP001596408"/>
    </source>
</evidence>
<dbReference type="EMBL" id="JBHSXH010000009">
    <property type="protein sequence ID" value="MFC6824474.1"/>
    <property type="molecule type" value="Genomic_DNA"/>
</dbReference>
<dbReference type="PANTHER" id="PTHR10788:SF106">
    <property type="entry name" value="BCDNA.GH08860"/>
    <property type="match status" value="1"/>
</dbReference>
<evidence type="ECO:0000313" key="2">
    <source>
        <dbReference type="EMBL" id="MFC6824474.1"/>
    </source>
</evidence>
<proteinExistence type="predicted"/>
<name>A0ABD5TW57_9EURY</name>
<sequence>MNVSDVSSSLSSRRASASERDGRSTQTTDDVVVVSNRQPYRHEYDDEGGINVSRPTGGLTSALDAAMRERNGTWIAWGDGSADRDVVDDDGHVTVPPDEEKEEGTYTLNRVWLSEEQVENYYLGFSNRVLWPVCHSMLMNVHSEAAYWQDYEAVNDQFVDNVARHVGESTIVWFQDYHLSLAPRMLESRVPDGAFLAHFWHIPWPGWDMFRACPHGEDIISGLLGNDLLGFHVPRYGENFMECVEQTFPDAEVDRDAAEITFRGKTTTIEAFPLGVSVDTIRTGAKSEAAESFWAEFADEHHLNEKRVSVGVDRLDYTKGIPERFEALERLWEDSPEWRGSLTHVQIGSKSRSEIEEYMDIQTEVEEEAARINERFGTDEWEPIVYTTAHLSDEALYGAYTHSDIALISPLRDGMNLVAQEYVAAQGDDGDGVLLLSDQTGAHDYMGEWTVTVRPQNTDEFASAIDDALRMPASERRERMRELRNRVEDADVSRWMHSIFETVATMRNAGTEGSDDE</sequence>
<dbReference type="RefSeq" id="WP_379693453.1">
    <property type="nucleotide sequence ID" value="NZ_JBHSXH010000009.1"/>
</dbReference>
<protein>
    <submittedName>
        <fullName evidence="2">Trehalose-6-phosphate synthase</fullName>
    </submittedName>
</protein>
<accession>A0ABD5TW57</accession>
<reference evidence="2 3" key="1">
    <citation type="journal article" date="2019" name="Int. J. Syst. Evol. Microbiol.">
        <title>The Global Catalogue of Microorganisms (GCM) 10K type strain sequencing project: providing services to taxonomists for standard genome sequencing and annotation.</title>
        <authorList>
            <consortium name="The Broad Institute Genomics Platform"/>
            <consortium name="The Broad Institute Genome Sequencing Center for Infectious Disease"/>
            <person name="Wu L."/>
            <person name="Ma J."/>
        </authorList>
    </citation>
    <scope>NUCLEOTIDE SEQUENCE [LARGE SCALE GENOMIC DNA]</scope>
    <source>
        <strain evidence="2 3">YIM 94188</strain>
    </source>
</reference>
<dbReference type="PANTHER" id="PTHR10788">
    <property type="entry name" value="TREHALOSE-6-PHOSPHATE SYNTHASE"/>
    <property type="match status" value="1"/>
</dbReference>
<dbReference type="GO" id="GO:0005992">
    <property type="term" value="P:trehalose biosynthetic process"/>
    <property type="evidence" value="ECO:0007669"/>
    <property type="project" value="UniProtKB-ARBA"/>
</dbReference>
<organism evidence="2 3">
    <name type="scientific">Halopelagius fulvigenes</name>
    <dbReference type="NCBI Taxonomy" id="1198324"/>
    <lineage>
        <taxon>Archaea</taxon>
        <taxon>Methanobacteriati</taxon>
        <taxon>Methanobacteriota</taxon>
        <taxon>Stenosarchaea group</taxon>
        <taxon>Halobacteria</taxon>
        <taxon>Halobacteriales</taxon>
        <taxon>Haloferacaceae</taxon>
    </lineage>
</organism>
<dbReference type="Gene3D" id="3.40.50.2000">
    <property type="entry name" value="Glycogen Phosphorylase B"/>
    <property type="match status" value="2"/>
</dbReference>
<dbReference type="GO" id="GO:0016758">
    <property type="term" value="F:hexosyltransferase activity"/>
    <property type="evidence" value="ECO:0007669"/>
    <property type="project" value="UniProtKB-ARBA"/>
</dbReference>
<feature type="compositionally biased region" description="Low complexity" evidence="1">
    <location>
        <begin position="1"/>
        <end position="15"/>
    </location>
</feature>
<gene>
    <name evidence="2" type="ORF">ACFQEV_05615</name>
</gene>
<dbReference type="AlphaFoldDB" id="A0ABD5TW57"/>
<keyword evidence="3" id="KW-1185">Reference proteome</keyword>
<dbReference type="SUPFAM" id="SSF53756">
    <property type="entry name" value="UDP-Glycosyltransferase/glycogen phosphorylase"/>
    <property type="match status" value="1"/>
</dbReference>
<dbReference type="Pfam" id="PF00982">
    <property type="entry name" value="Glyco_transf_20"/>
    <property type="match status" value="1"/>
</dbReference>
<evidence type="ECO:0000256" key="1">
    <source>
        <dbReference type="SAM" id="MobiDB-lite"/>
    </source>
</evidence>
<feature type="region of interest" description="Disordered" evidence="1">
    <location>
        <begin position="1"/>
        <end position="30"/>
    </location>
</feature>
<dbReference type="Proteomes" id="UP001596408">
    <property type="component" value="Unassembled WGS sequence"/>
</dbReference>
<dbReference type="CDD" id="cd03788">
    <property type="entry name" value="GT20_TPS"/>
    <property type="match status" value="1"/>
</dbReference>
<dbReference type="InterPro" id="IPR001830">
    <property type="entry name" value="Glyco_trans_20"/>
</dbReference>
<comment type="caution">
    <text evidence="2">The sequence shown here is derived from an EMBL/GenBank/DDBJ whole genome shotgun (WGS) entry which is preliminary data.</text>
</comment>